<dbReference type="EMBL" id="BKCN01000006">
    <property type="protein sequence ID" value="GER03785.1"/>
    <property type="molecule type" value="Genomic_DNA"/>
</dbReference>
<evidence type="ECO:0000313" key="3">
    <source>
        <dbReference type="Proteomes" id="UP000324996"/>
    </source>
</evidence>
<sequence>MDITSNFDGGNIEVLGPGGPHRIRLAIKKDHQSDFFQWFYFRATGALRADCRILIENASQSAYPDGWHNYNVVASYDRQTWFRVPTEYDGTRLIINHRPEYDVVWYATFAPYSMERHADLIASASVNPLVRIRSIGQSSMARISI</sequence>
<dbReference type="Gene3D" id="2.60.40.3120">
    <property type="match status" value="1"/>
</dbReference>
<feature type="domain" description="Cytosolic carboxypeptidase N-terminal" evidence="1">
    <location>
        <begin position="3"/>
        <end position="109"/>
    </location>
</feature>
<accession>A0A5A7N823</accession>
<protein>
    <recommendedName>
        <fullName evidence="1">Cytosolic carboxypeptidase N-terminal domain-containing protein</fullName>
    </recommendedName>
</protein>
<evidence type="ECO:0000313" key="2">
    <source>
        <dbReference type="EMBL" id="GER03785.1"/>
    </source>
</evidence>
<evidence type="ECO:0000259" key="1">
    <source>
        <dbReference type="Pfam" id="PF18027"/>
    </source>
</evidence>
<dbReference type="Proteomes" id="UP000324996">
    <property type="component" value="Unassembled WGS sequence"/>
</dbReference>
<dbReference type="InterPro" id="IPR040626">
    <property type="entry name" value="Pepdidase_M14_N"/>
</dbReference>
<comment type="caution">
    <text evidence="2">The sequence shown here is derived from an EMBL/GenBank/DDBJ whole genome shotgun (WGS) entry which is preliminary data.</text>
</comment>
<gene>
    <name evidence="2" type="ORF">JCM17846_14670</name>
</gene>
<proteinExistence type="predicted"/>
<keyword evidence="3" id="KW-1185">Reference proteome</keyword>
<dbReference type="Pfam" id="PF18027">
    <property type="entry name" value="Pepdidase_M14_N"/>
    <property type="match status" value="1"/>
</dbReference>
<reference evidence="2 3" key="1">
    <citation type="submission" date="2019-09" db="EMBL/GenBank/DDBJ databases">
        <title>NBRP : Genome information of microbial organism related human and environment.</title>
        <authorList>
            <person name="Hattori M."/>
            <person name="Oshima K."/>
            <person name="Inaba H."/>
            <person name="Suda W."/>
            <person name="Sakamoto M."/>
            <person name="Iino T."/>
            <person name="Kitahara M."/>
            <person name="Oshida Y."/>
            <person name="Iida T."/>
            <person name="Kudo T."/>
            <person name="Itoh T."/>
            <person name="Ohkuma M."/>
        </authorList>
    </citation>
    <scope>NUCLEOTIDE SEQUENCE [LARGE SCALE GENOMIC DNA]</scope>
    <source>
        <strain evidence="2 3">Q-1</strain>
    </source>
</reference>
<dbReference type="AlphaFoldDB" id="A0A5A7N823"/>
<name>A0A5A7N823_9PROT</name>
<organism evidence="2 3">
    <name type="scientific">Iodidimonas nitroreducens</name>
    <dbReference type="NCBI Taxonomy" id="1236968"/>
    <lineage>
        <taxon>Bacteria</taxon>
        <taxon>Pseudomonadati</taxon>
        <taxon>Pseudomonadota</taxon>
        <taxon>Alphaproteobacteria</taxon>
        <taxon>Iodidimonadales</taxon>
        <taxon>Iodidimonadaceae</taxon>
        <taxon>Iodidimonas</taxon>
    </lineage>
</organism>